<reference evidence="2 3" key="1">
    <citation type="submission" date="2014-06" db="EMBL/GenBank/DDBJ databases">
        <title>Evolutionary Origins and Diversification of the Mycorrhizal Mutualists.</title>
        <authorList>
            <consortium name="DOE Joint Genome Institute"/>
            <consortium name="Mycorrhizal Genomics Consortium"/>
            <person name="Kohler A."/>
            <person name="Kuo A."/>
            <person name="Nagy L.G."/>
            <person name="Floudas D."/>
            <person name="Copeland A."/>
            <person name="Barry K.W."/>
            <person name="Cichocki N."/>
            <person name="Veneault-Fourrey C."/>
            <person name="LaButti K."/>
            <person name="Lindquist E.A."/>
            <person name="Lipzen A."/>
            <person name="Lundell T."/>
            <person name="Morin E."/>
            <person name="Murat C."/>
            <person name="Riley R."/>
            <person name="Ohm R."/>
            <person name="Sun H."/>
            <person name="Tunlid A."/>
            <person name="Henrissat B."/>
            <person name="Grigoriev I.V."/>
            <person name="Hibbett D.S."/>
            <person name="Martin F."/>
        </authorList>
    </citation>
    <scope>NUCLEOTIDE SEQUENCE [LARGE SCALE GENOMIC DNA]</scope>
    <source>
        <strain evidence="2 3">FD-325 SS-3</strain>
    </source>
</reference>
<dbReference type="EMBL" id="KN832580">
    <property type="protein sequence ID" value="KII83234.1"/>
    <property type="molecule type" value="Genomic_DNA"/>
</dbReference>
<evidence type="ECO:0000256" key="1">
    <source>
        <dbReference type="SAM" id="MobiDB-lite"/>
    </source>
</evidence>
<feature type="region of interest" description="Disordered" evidence="1">
    <location>
        <begin position="1"/>
        <end position="92"/>
    </location>
</feature>
<dbReference type="OrthoDB" id="3270652at2759"/>
<dbReference type="HOGENOM" id="CLU_1133979_0_0_1"/>
<keyword evidence="3" id="KW-1185">Reference proteome</keyword>
<evidence type="ECO:0000313" key="3">
    <source>
        <dbReference type="Proteomes" id="UP000053263"/>
    </source>
</evidence>
<gene>
    <name evidence="2" type="ORF">PLICRDRAFT_180638</name>
</gene>
<organism evidence="2 3">
    <name type="scientific">Plicaturopsis crispa FD-325 SS-3</name>
    <dbReference type="NCBI Taxonomy" id="944288"/>
    <lineage>
        <taxon>Eukaryota</taxon>
        <taxon>Fungi</taxon>
        <taxon>Dikarya</taxon>
        <taxon>Basidiomycota</taxon>
        <taxon>Agaricomycotina</taxon>
        <taxon>Agaricomycetes</taxon>
        <taxon>Agaricomycetidae</taxon>
        <taxon>Amylocorticiales</taxon>
        <taxon>Amylocorticiaceae</taxon>
        <taxon>Plicatura</taxon>
        <taxon>Plicaturopsis crispa</taxon>
    </lineage>
</organism>
<feature type="compositionally biased region" description="Polar residues" evidence="1">
    <location>
        <begin position="72"/>
        <end position="88"/>
    </location>
</feature>
<protein>
    <submittedName>
        <fullName evidence="2">Uncharacterized protein</fullName>
    </submittedName>
</protein>
<feature type="compositionally biased region" description="Polar residues" evidence="1">
    <location>
        <begin position="1"/>
        <end position="13"/>
    </location>
</feature>
<dbReference type="Proteomes" id="UP000053263">
    <property type="component" value="Unassembled WGS sequence"/>
</dbReference>
<feature type="region of interest" description="Disordered" evidence="1">
    <location>
        <begin position="106"/>
        <end position="156"/>
    </location>
</feature>
<sequence>MSNRRISQSSVASTPPRVLEVEDGEISDDSHAAPVPFSTEAASPQSGPLPSGICTTSASTVASLPSSPHPATLTSQVSAPHQSGTSSVPIGVPDIKTQADLNLKLGSNVEHRPERGSSSGWSARAETNDQRADRDMEDTTSKGLPALPPREPISNALNMSPADLDRAKSLVLDLLGWGVAPEYLLSCGVSPQALYVIFTELRLRLPDGLVVLNGEVAMDGGPANTVGDGAVDVKMDTTADRAEGK</sequence>
<feature type="compositionally biased region" description="Basic and acidic residues" evidence="1">
    <location>
        <begin position="126"/>
        <end position="140"/>
    </location>
</feature>
<accession>A0A0C9T219</accession>
<name>A0A0C9T219_PLICR</name>
<evidence type="ECO:0000313" key="2">
    <source>
        <dbReference type="EMBL" id="KII83234.1"/>
    </source>
</evidence>
<feature type="compositionally biased region" description="Polar residues" evidence="1">
    <location>
        <begin position="40"/>
        <end position="66"/>
    </location>
</feature>
<dbReference type="AlphaFoldDB" id="A0A0C9T219"/>
<proteinExistence type="predicted"/>